<proteinExistence type="predicted"/>
<dbReference type="PANTHER" id="PTHR48449:SF1">
    <property type="entry name" value="DUF1985 DOMAIN-CONTAINING PROTEIN"/>
    <property type="match status" value="1"/>
</dbReference>
<reference evidence="1" key="1">
    <citation type="submission" date="2023-12" db="EMBL/GenBank/DDBJ databases">
        <title>Genome assembly of Anisodus tanguticus.</title>
        <authorList>
            <person name="Wang Y.-J."/>
        </authorList>
    </citation>
    <scope>NUCLEOTIDE SEQUENCE</scope>
    <source>
        <strain evidence="1">KB-2021</strain>
        <tissue evidence="1">Leaf</tissue>
    </source>
</reference>
<dbReference type="Proteomes" id="UP001291623">
    <property type="component" value="Unassembled WGS sequence"/>
</dbReference>
<dbReference type="EMBL" id="JAVYJV010000021">
    <property type="protein sequence ID" value="KAK4342217.1"/>
    <property type="molecule type" value="Genomic_DNA"/>
</dbReference>
<sequence>MLKKGVFGYFRELSDLHLFDNILHYLVLSQIVSSNDNVLKFKVFDREVIFDRECFHLITGLDFCVGDFSVVSIRTNKLLNRYFPNEERIKLSDLRRFLQFHSSRCACGYWERYSDVVRPDEVYIVERVLLGRDEGFVSGVKKQLDDERSAIVIQITEINYQGLHSQLIGDVNLSIVEATTVDIPVLNGVSCKRRRCDDGKKDDDDLPRWDFITPEDSVFEKRTNCGTEIYYSDDESEDEITSLEDRVKYDESINVAAETEQVSQETAFSTDGEDPIEGVAHENVDCATVVDEQEIVNTIFMLPTVITWIYSQSVFRR</sequence>
<dbReference type="PANTHER" id="PTHR48449">
    <property type="entry name" value="DUF1985 DOMAIN-CONTAINING PROTEIN"/>
    <property type="match status" value="1"/>
</dbReference>
<evidence type="ECO:0000313" key="1">
    <source>
        <dbReference type="EMBL" id="KAK4342217.1"/>
    </source>
</evidence>
<gene>
    <name evidence="1" type="ORF">RND71_038033</name>
</gene>
<comment type="caution">
    <text evidence="1">The sequence shown here is derived from an EMBL/GenBank/DDBJ whole genome shotgun (WGS) entry which is preliminary data.</text>
</comment>
<organism evidence="1 2">
    <name type="scientific">Anisodus tanguticus</name>
    <dbReference type="NCBI Taxonomy" id="243964"/>
    <lineage>
        <taxon>Eukaryota</taxon>
        <taxon>Viridiplantae</taxon>
        <taxon>Streptophyta</taxon>
        <taxon>Embryophyta</taxon>
        <taxon>Tracheophyta</taxon>
        <taxon>Spermatophyta</taxon>
        <taxon>Magnoliopsida</taxon>
        <taxon>eudicotyledons</taxon>
        <taxon>Gunneridae</taxon>
        <taxon>Pentapetalae</taxon>
        <taxon>asterids</taxon>
        <taxon>lamiids</taxon>
        <taxon>Solanales</taxon>
        <taxon>Solanaceae</taxon>
        <taxon>Solanoideae</taxon>
        <taxon>Hyoscyameae</taxon>
        <taxon>Anisodus</taxon>
    </lineage>
</organism>
<keyword evidence="2" id="KW-1185">Reference proteome</keyword>
<name>A0AAE1UT55_9SOLA</name>
<evidence type="ECO:0000313" key="2">
    <source>
        <dbReference type="Proteomes" id="UP001291623"/>
    </source>
</evidence>
<accession>A0AAE1UT55</accession>
<dbReference type="AlphaFoldDB" id="A0AAE1UT55"/>
<protein>
    <submittedName>
        <fullName evidence="1">Uncharacterized protein</fullName>
    </submittedName>
</protein>